<dbReference type="Gene3D" id="2.40.230.10">
    <property type="entry name" value="Phospholipase A1"/>
    <property type="match status" value="1"/>
</dbReference>
<gene>
    <name evidence="21" type="ORF">FOF44_08615</name>
</gene>
<dbReference type="GO" id="GO:0009279">
    <property type="term" value="C:cell outer membrane"/>
    <property type="evidence" value="ECO:0007669"/>
    <property type="project" value="UniProtKB-SubCell"/>
</dbReference>
<comment type="cofactor">
    <cofactor evidence="20">
        <name>Ca(2+)</name>
        <dbReference type="ChEBI" id="CHEBI:29108"/>
    </cofactor>
    <text evidence="20">Binds 1 Ca(2+) ion per monomer. In the dimeric form the Ca(2+) is bound by different amino acids with binding of each Ca(2+) shared with ligands coming from each monomer. The Ca(2+) ion may have a role in catalysis.</text>
</comment>
<dbReference type="PRINTS" id="PR01486">
    <property type="entry name" value="PHPHLIPASEA1"/>
</dbReference>
<evidence type="ECO:0000256" key="8">
    <source>
        <dbReference type="ARBA" id="ARBA00022452"/>
    </source>
</evidence>
<dbReference type="GO" id="GO:0004623">
    <property type="term" value="F:phospholipase A2 activity"/>
    <property type="evidence" value="ECO:0007669"/>
    <property type="project" value="UniProtKB-EC"/>
</dbReference>
<keyword evidence="17 20" id="KW-0998">Cell outer membrane</keyword>
<evidence type="ECO:0000256" key="14">
    <source>
        <dbReference type="ARBA" id="ARBA00022963"/>
    </source>
</evidence>
<dbReference type="InterPro" id="IPR036541">
    <property type="entry name" value="PLipase_A1_sf"/>
</dbReference>
<keyword evidence="12 20" id="KW-0378">Hydrolase</keyword>
<reference evidence="21 22" key="1">
    <citation type="submission" date="2019-07" db="EMBL/GenBank/DDBJ databases">
        <title>The draft genome sequence of Vibrio algivorus M1486.</title>
        <authorList>
            <person name="Meng X."/>
        </authorList>
    </citation>
    <scope>NUCLEOTIDE SEQUENCE [LARGE SCALE GENOMIC DNA]</scope>
    <source>
        <strain evidence="21 22">M1486</strain>
    </source>
</reference>
<evidence type="ECO:0000256" key="3">
    <source>
        <dbReference type="ARBA" id="ARBA00010525"/>
    </source>
</evidence>
<dbReference type="GO" id="GO:0016042">
    <property type="term" value="P:lipid catabolic process"/>
    <property type="evidence" value="ECO:0007669"/>
    <property type="project" value="UniProtKB-KW"/>
</dbReference>
<evidence type="ECO:0000256" key="18">
    <source>
        <dbReference type="PIRSR" id="PIRSR603187-1"/>
    </source>
</evidence>
<evidence type="ECO:0000256" key="15">
    <source>
        <dbReference type="ARBA" id="ARBA00023098"/>
    </source>
</evidence>
<evidence type="ECO:0000313" key="22">
    <source>
        <dbReference type="Proteomes" id="UP000319828"/>
    </source>
</evidence>
<evidence type="ECO:0000256" key="4">
    <source>
        <dbReference type="ARBA" id="ARBA00011702"/>
    </source>
</evidence>
<dbReference type="EMBL" id="VMKJ01000014">
    <property type="protein sequence ID" value="TVO36740.1"/>
    <property type="molecule type" value="Genomic_DNA"/>
</dbReference>
<dbReference type="PANTHER" id="PTHR40457">
    <property type="entry name" value="PHOSPHOLIPASE A1"/>
    <property type="match status" value="1"/>
</dbReference>
<name>A0A557P7V9_9VIBR</name>
<proteinExistence type="inferred from homology"/>
<comment type="subunit">
    <text evidence="4 20">Homodimer; dimerization is reversible, and the dimeric form is the active one.</text>
</comment>
<keyword evidence="13 19" id="KW-0106">Calcium</keyword>
<dbReference type="PANTHER" id="PTHR40457:SF1">
    <property type="entry name" value="PHOSPHOLIPASE A1"/>
    <property type="match status" value="1"/>
</dbReference>
<dbReference type="SUPFAM" id="SSF56931">
    <property type="entry name" value="Outer membrane phospholipase A (OMPLA)"/>
    <property type="match status" value="1"/>
</dbReference>
<comment type="function">
    <text evidence="20">Hydrolysis of phosphatidylcholine with phospholipase A2 (EC 3.1.1.4) and phospholipase A1 (EC 3.1.1.32) activities.</text>
</comment>
<evidence type="ECO:0000313" key="21">
    <source>
        <dbReference type="EMBL" id="TVO36740.1"/>
    </source>
</evidence>
<keyword evidence="14 20" id="KW-0442">Lipid degradation</keyword>
<evidence type="ECO:0000256" key="6">
    <source>
        <dbReference type="ARBA" id="ARBA00013278"/>
    </source>
</evidence>
<evidence type="ECO:0000256" key="2">
    <source>
        <dbReference type="ARBA" id="ARBA00001604"/>
    </source>
</evidence>
<keyword evidence="10 19" id="KW-0479">Metal-binding</keyword>
<dbReference type="Proteomes" id="UP000319828">
    <property type="component" value="Unassembled WGS sequence"/>
</dbReference>
<keyword evidence="15 20" id="KW-0443">Lipid metabolism</keyword>
<dbReference type="RefSeq" id="WP_144388085.1">
    <property type="nucleotide sequence ID" value="NZ_CANNCB010000021.1"/>
</dbReference>
<evidence type="ECO:0000256" key="11">
    <source>
        <dbReference type="ARBA" id="ARBA00022729"/>
    </source>
</evidence>
<comment type="subcellular location">
    <subcellularLocation>
        <location evidence="20">Cell outer membrane</location>
        <topology evidence="20">Multi-pass membrane protein</topology>
    </subcellularLocation>
    <text evidence="20">One of the very few enzymes located there.</text>
</comment>
<feature type="binding site" description="in dimeric form" evidence="19">
    <location>
        <position position="175"/>
    </location>
    <ligand>
        <name>Ca(2+)</name>
        <dbReference type="ChEBI" id="CHEBI:29108"/>
        <label>1</label>
    </ligand>
</feature>
<evidence type="ECO:0000256" key="7">
    <source>
        <dbReference type="ARBA" id="ARBA00021726"/>
    </source>
</evidence>
<evidence type="ECO:0000256" key="9">
    <source>
        <dbReference type="ARBA" id="ARBA00022692"/>
    </source>
</evidence>
<dbReference type="GO" id="GO:0005509">
    <property type="term" value="F:calcium ion binding"/>
    <property type="evidence" value="ECO:0007669"/>
    <property type="project" value="TreeGrafter"/>
</dbReference>
<comment type="similarity">
    <text evidence="3 20">Belongs to the phospholipase A1 family.</text>
</comment>
<evidence type="ECO:0000256" key="19">
    <source>
        <dbReference type="PIRSR" id="PIRSR603187-2"/>
    </source>
</evidence>
<accession>A0A557P7V9</accession>
<evidence type="ECO:0000256" key="10">
    <source>
        <dbReference type="ARBA" id="ARBA00022723"/>
    </source>
</evidence>
<sequence>MRLNSLQVLLFNVCCVPLVWAEDPEQSRQVSEDSVSSAYDLCLLDKIKLQQGEKTVQNIRDECQLDMVSQTDSVKNQQENLAVNRLETERETAFEPFVMTAHRLNYLLPVTYSDNINDKAYEGTDWSEGLEHAEAEFQISFKVPLNYSDLMFEGDGLFFGMTLKSFWQVYADEISRPFRETNYRPELFYVTPTAWTPFGGTTAFGVGIEHESNGQRQDLSRSWNRVYTQFYFAKDNFLIALQPWWRIPESEKSDPNDSSGDDNPDIEDFMGHFELTSVYKWNDLEFSFLGRENFSTHKGYAELGLTFPIWGKVRGYAKYSAGYGSSLIDYNQNQQRVGLGIAITGIL</sequence>
<dbReference type="Pfam" id="PF02253">
    <property type="entry name" value="PLA1"/>
    <property type="match status" value="1"/>
</dbReference>
<dbReference type="CDD" id="cd00541">
    <property type="entry name" value="OMPLA"/>
    <property type="match status" value="1"/>
</dbReference>
<keyword evidence="9" id="KW-0812">Transmembrane</keyword>
<feature type="binding site" description="in dimeric form" evidence="19">
    <location>
        <position position="262"/>
    </location>
    <ligand>
        <name>Ca(2+)</name>
        <dbReference type="ChEBI" id="CHEBI:29108"/>
        <label>1</label>
    </ligand>
</feature>
<dbReference type="InterPro" id="IPR003187">
    <property type="entry name" value="PLipase_A1"/>
</dbReference>
<evidence type="ECO:0000256" key="1">
    <source>
        <dbReference type="ARBA" id="ARBA00000111"/>
    </source>
</evidence>
<keyword evidence="16" id="KW-0472">Membrane</keyword>
<evidence type="ECO:0000256" key="5">
    <source>
        <dbReference type="ARBA" id="ARBA00013179"/>
    </source>
</evidence>
<evidence type="ECO:0000256" key="13">
    <source>
        <dbReference type="ARBA" id="ARBA00022837"/>
    </source>
</evidence>
<evidence type="ECO:0000256" key="17">
    <source>
        <dbReference type="ARBA" id="ARBA00023237"/>
    </source>
</evidence>
<keyword evidence="8" id="KW-1134">Transmembrane beta strand</keyword>
<feature type="binding site" description="in dimeric form" evidence="19">
    <location>
        <position position="220"/>
    </location>
    <ligand>
        <name>Ca(2+)</name>
        <dbReference type="ChEBI" id="CHEBI:29108"/>
        <label>1</label>
    </ligand>
</feature>
<dbReference type="EC" id="3.1.1.4" evidence="6 20"/>
<dbReference type="GO" id="GO:0008970">
    <property type="term" value="F:phospholipase A1 activity"/>
    <property type="evidence" value="ECO:0007669"/>
    <property type="project" value="UniProtKB-EC"/>
</dbReference>
<comment type="catalytic activity">
    <reaction evidence="2 20">
        <text>a 1,2-diacyl-sn-glycero-3-phosphocholine + H2O = a 1-acyl-sn-glycero-3-phosphocholine + a fatty acid + H(+)</text>
        <dbReference type="Rhea" id="RHEA:15801"/>
        <dbReference type="ChEBI" id="CHEBI:15377"/>
        <dbReference type="ChEBI" id="CHEBI:15378"/>
        <dbReference type="ChEBI" id="CHEBI:28868"/>
        <dbReference type="ChEBI" id="CHEBI:57643"/>
        <dbReference type="ChEBI" id="CHEBI:58168"/>
        <dbReference type="EC" id="3.1.1.4"/>
    </reaction>
</comment>
<dbReference type="AlphaFoldDB" id="A0A557P7V9"/>
<feature type="active site" description="Nucleophile" evidence="18">
    <location>
        <position position="212"/>
    </location>
</feature>
<comment type="catalytic activity">
    <reaction evidence="1 20">
        <text>a 1,2-diacyl-sn-glycero-3-phosphocholine + H2O = a 2-acyl-sn-glycero-3-phosphocholine + a fatty acid + H(+)</text>
        <dbReference type="Rhea" id="RHEA:18689"/>
        <dbReference type="ChEBI" id="CHEBI:15377"/>
        <dbReference type="ChEBI" id="CHEBI:15378"/>
        <dbReference type="ChEBI" id="CHEBI:28868"/>
        <dbReference type="ChEBI" id="CHEBI:57643"/>
        <dbReference type="ChEBI" id="CHEBI:57875"/>
        <dbReference type="EC" id="3.1.1.32"/>
    </reaction>
</comment>
<keyword evidence="11" id="KW-0732">Signal</keyword>
<dbReference type="OrthoDB" id="188433at2"/>
<comment type="caution">
    <text evidence="21">The sequence shown here is derived from an EMBL/GenBank/DDBJ whole genome shotgun (WGS) entry which is preliminary data.</text>
</comment>
<dbReference type="EC" id="3.1.1.32" evidence="5 20"/>
<evidence type="ECO:0000256" key="16">
    <source>
        <dbReference type="ARBA" id="ARBA00023136"/>
    </source>
</evidence>
<feature type="active site" description="Proton acceptor" evidence="18">
    <location>
        <position position="210"/>
    </location>
</feature>
<protein>
    <recommendedName>
        <fullName evidence="7 20">Phospholipase A1</fullName>
        <ecNumber evidence="5 20">3.1.1.32</ecNumber>
        <ecNumber evidence="6 20">3.1.1.4</ecNumber>
    </recommendedName>
    <alternativeName>
        <fullName evidence="20">Phosphatidylcholine 1-acylhydrolase</fullName>
    </alternativeName>
</protein>
<evidence type="ECO:0000256" key="20">
    <source>
        <dbReference type="RuleBase" id="RU366027"/>
    </source>
</evidence>
<evidence type="ECO:0000256" key="12">
    <source>
        <dbReference type="ARBA" id="ARBA00022801"/>
    </source>
</evidence>
<organism evidence="21 22">
    <name type="scientific">Vibrio algivorus</name>
    <dbReference type="NCBI Taxonomy" id="1667024"/>
    <lineage>
        <taxon>Bacteria</taxon>
        <taxon>Pseudomonadati</taxon>
        <taxon>Pseudomonadota</taxon>
        <taxon>Gammaproteobacteria</taxon>
        <taxon>Vibrionales</taxon>
        <taxon>Vibrionaceae</taxon>
        <taxon>Vibrio</taxon>
    </lineage>
</organism>